<evidence type="ECO:0000256" key="1">
    <source>
        <dbReference type="SAM" id="MobiDB-lite"/>
    </source>
</evidence>
<proteinExistence type="predicted"/>
<dbReference type="EMBL" id="JANAWD010000609">
    <property type="protein sequence ID" value="KAJ3477294.1"/>
    <property type="molecule type" value="Genomic_DNA"/>
</dbReference>
<feature type="region of interest" description="Disordered" evidence="1">
    <location>
        <begin position="1"/>
        <end position="48"/>
    </location>
</feature>
<organism evidence="2 3">
    <name type="scientific">Meripilus lineatus</name>
    <dbReference type="NCBI Taxonomy" id="2056292"/>
    <lineage>
        <taxon>Eukaryota</taxon>
        <taxon>Fungi</taxon>
        <taxon>Dikarya</taxon>
        <taxon>Basidiomycota</taxon>
        <taxon>Agaricomycotina</taxon>
        <taxon>Agaricomycetes</taxon>
        <taxon>Polyporales</taxon>
        <taxon>Meripilaceae</taxon>
        <taxon>Meripilus</taxon>
    </lineage>
</organism>
<sequence>MWTRRRASIVGSSEGGVTELGGERVGDEDRHGRDQGISPSPPPNYRLARTPHFRRLSSRLNSQAQHSPSTQLSGIRYTSQFIQPLVLPSFVLDQHISQASPA</sequence>
<evidence type="ECO:0000313" key="2">
    <source>
        <dbReference type="EMBL" id="KAJ3477294.1"/>
    </source>
</evidence>
<gene>
    <name evidence="2" type="ORF">NLI96_g10565</name>
</gene>
<accession>A0AAD5YBV1</accession>
<dbReference type="AlphaFoldDB" id="A0AAD5YBV1"/>
<keyword evidence="3" id="KW-1185">Reference proteome</keyword>
<comment type="caution">
    <text evidence="2">The sequence shown here is derived from an EMBL/GenBank/DDBJ whole genome shotgun (WGS) entry which is preliminary data.</text>
</comment>
<evidence type="ECO:0000313" key="3">
    <source>
        <dbReference type="Proteomes" id="UP001212997"/>
    </source>
</evidence>
<protein>
    <submittedName>
        <fullName evidence="2">Uncharacterized protein</fullName>
    </submittedName>
</protein>
<feature type="compositionally biased region" description="Basic and acidic residues" evidence="1">
    <location>
        <begin position="21"/>
        <end position="34"/>
    </location>
</feature>
<reference evidence="2" key="1">
    <citation type="submission" date="2022-07" db="EMBL/GenBank/DDBJ databases">
        <title>Genome Sequence of Physisporinus lineatus.</title>
        <authorList>
            <person name="Buettner E."/>
        </authorList>
    </citation>
    <scope>NUCLEOTIDE SEQUENCE</scope>
    <source>
        <strain evidence="2">VT162</strain>
    </source>
</reference>
<name>A0AAD5YBV1_9APHY</name>
<dbReference type="Proteomes" id="UP001212997">
    <property type="component" value="Unassembled WGS sequence"/>
</dbReference>